<dbReference type="RefSeq" id="WP_117622845.1">
    <property type="nucleotide sequence ID" value="NZ_QSON01000037.1"/>
</dbReference>
<feature type="transmembrane region" description="Helical" evidence="1">
    <location>
        <begin position="200"/>
        <end position="217"/>
    </location>
</feature>
<reference evidence="2 3" key="1">
    <citation type="submission" date="2018-08" db="EMBL/GenBank/DDBJ databases">
        <title>A genome reference for cultivated species of the human gut microbiota.</title>
        <authorList>
            <person name="Zou Y."/>
            <person name="Xue W."/>
            <person name="Luo G."/>
        </authorList>
    </citation>
    <scope>NUCLEOTIDE SEQUENCE [LARGE SCALE GENOMIC DNA]</scope>
    <source>
        <strain evidence="2 3">TM09-12</strain>
    </source>
</reference>
<protein>
    <submittedName>
        <fullName evidence="2">Uncharacterized protein</fullName>
    </submittedName>
</protein>
<sequence length="222" mass="24043">MNQNNDYYASIHRLGRTSTLIAIFLMFMVPLVTTILYGVKVDWKATLAAAMQLCIVFIPAQFTEVLSYSPILGPGGTYLSFITGNVSNMKLPAATSCHRMANVDPASDEGEVISVLAIGMSSITTGVILFLGMFALTPVIKYLQNDFLQPGFNNVMPALLGAMLMPYLLKKAKLAVLPFLLALVAGILIPTAAYSTYQGVLLIGTMVISVFAVIQLNKIRRN</sequence>
<keyword evidence="1" id="KW-0472">Membrane</keyword>
<feature type="transmembrane region" description="Helical" evidence="1">
    <location>
        <begin position="115"/>
        <end position="140"/>
    </location>
</feature>
<gene>
    <name evidence="2" type="ORF">DXD79_33010</name>
</gene>
<proteinExistence type="predicted"/>
<evidence type="ECO:0000313" key="2">
    <source>
        <dbReference type="EMBL" id="RGI94933.1"/>
    </source>
</evidence>
<keyword evidence="1" id="KW-0812">Transmembrane</keyword>
<feature type="transmembrane region" description="Helical" evidence="1">
    <location>
        <begin position="176"/>
        <end position="194"/>
    </location>
</feature>
<name>A0A374NXY8_9FIRM</name>
<organism evidence="2 3">
    <name type="scientific">Hungatella hathewayi</name>
    <dbReference type="NCBI Taxonomy" id="154046"/>
    <lineage>
        <taxon>Bacteria</taxon>
        <taxon>Bacillati</taxon>
        <taxon>Bacillota</taxon>
        <taxon>Clostridia</taxon>
        <taxon>Lachnospirales</taxon>
        <taxon>Lachnospiraceae</taxon>
        <taxon>Hungatella</taxon>
    </lineage>
</organism>
<evidence type="ECO:0000313" key="3">
    <source>
        <dbReference type="Proteomes" id="UP000263014"/>
    </source>
</evidence>
<dbReference type="AlphaFoldDB" id="A0A374NXY8"/>
<feature type="transmembrane region" description="Helical" evidence="1">
    <location>
        <begin position="152"/>
        <end position="169"/>
    </location>
</feature>
<evidence type="ECO:0000256" key="1">
    <source>
        <dbReference type="SAM" id="Phobius"/>
    </source>
</evidence>
<keyword evidence="1" id="KW-1133">Transmembrane helix</keyword>
<dbReference type="Proteomes" id="UP000263014">
    <property type="component" value="Unassembled WGS sequence"/>
</dbReference>
<dbReference type="EMBL" id="QSON01000037">
    <property type="protein sequence ID" value="RGI94933.1"/>
    <property type="molecule type" value="Genomic_DNA"/>
</dbReference>
<accession>A0A374NXY8</accession>
<comment type="caution">
    <text evidence="2">The sequence shown here is derived from an EMBL/GenBank/DDBJ whole genome shotgun (WGS) entry which is preliminary data.</text>
</comment>
<feature type="transmembrane region" description="Helical" evidence="1">
    <location>
        <begin position="20"/>
        <end position="39"/>
    </location>
</feature>